<dbReference type="InterPro" id="IPR019819">
    <property type="entry name" value="Carboxylesterase_B_CS"/>
</dbReference>
<proteinExistence type="inferred from homology"/>
<feature type="signal peptide" evidence="3">
    <location>
        <begin position="1"/>
        <end position="18"/>
    </location>
</feature>
<keyword evidence="3" id="KW-0732">Signal</keyword>
<organism evidence="5 6">
    <name type="scientific">Mycena pura</name>
    <dbReference type="NCBI Taxonomy" id="153505"/>
    <lineage>
        <taxon>Eukaryota</taxon>
        <taxon>Fungi</taxon>
        <taxon>Dikarya</taxon>
        <taxon>Basidiomycota</taxon>
        <taxon>Agaricomycotina</taxon>
        <taxon>Agaricomycetes</taxon>
        <taxon>Agaricomycetidae</taxon>
        <taxon>Agaricales</taxon>
        <taxon>Marasmiineae</taxon>
        <taxon>Mycenaceae</taxon>
        <taxon>Mycena</taxon>
    </lineage>
</organism>
<accession>A0AAD6VRG7</accession>
<dbReference type="Pfam" id="PF00135">
    <property type="entry name" value="COesterase"/>
    <property type="match status" value="1"/>
</dbReference>
<dbReference type="InterPro" id="IPR002018">
    <property type="entry name" value="CarbesteraseB"/>
</dbReference>
<dbReference type="SUPFAM" id="SSF53474">
    <property type="entry name" value="alpha/beta-Hydrolases"/>
    <property type="match status" value="1"/>
</dbReference>
<keyword evidence="2 3" id="KW-0378">Hydrolase</keyword>
<gene>
    <name evidence="5" type="ORF">GGX14DRAFT_431267</name>
</gene>
<feature type="chain" id="PRO_5041767223" description="Carboxylic ester hydrolase" evidence="3">
    <location>
        <begin position="19"/>
        <end position="684"/>
    </location>
</feature>
<comment type="caution">
    <text evidence="5">The sequence shown here is derived from an EMBL/GenBank/DDBJ whole genome shotgun (WGS) entry which is preliminary data.</text>
</comment>
<dbReference type="PROSITE" id="PS00941">
    <property type="entry name" value="CARBOXYLESTERASE_B_2"/>
    <property type="match status" value="1"/>
</dbReference>
<dbReference type="EMBL" id="JARJCW010000009">
    <property type="protein sequence ID" value="KAJ7220567.1"/>
    <property type="molecule type" value="Genomic_DNA"/>
</dbReference>
<dbReference type="GO" id="GO:0016787">
    <property type="term" value="F:hydrolase activity"/>
    <property type="evidence" value="ECO:0007669"/>
    <property type="project" value="UniProtKB-KW"/>
</dbReference>
<feature type="domain" description="Carboxylesterase type B" evidence="4">
    <location>
        <begin position="172"/>
        <end position="622"/>
    </location>
</feature>
<dbReference type="EC" id="3.1.1.-" evidence="3"/>
<dbReference type="Gene3D" id="3.40.50.1820">
    <property type="entry name" value="alpha/beta hydrolase"/>
    <property type="match status" value="1"/>
</dbReference>
<name>A0AAD6VRG7_9AGAR</name>
<dbReference type="AlphaFoldDB" id="A0AAD6VRG7"/>
<dbReference type="InterPro" id="IPR029058">
    <property type="entry name" value="AB_hydrolase_fold"/>
</dbReference>
<evidence type="ECO:0000313" key="6">
    <source>
        <dbReference type="Proteomes" id="UP001219525"/>
    </source>
</evidence>
<evidence type="ECO:0000256" key="3">
    <source>
        <dbReference type="RuleBase" id="RU361235"/>
    </source>
</evidence>
<dbReference type="PANTHER" id="PTHR43142:SF3">
    <property type="entry name" value="PUTATIVE (AFU_ORTHOLOGUE AFUA_3G09070)-RELATED"/>
    <property type="match status" value="1"/>
</dbReference>
<reference evidence="5" key="1">
    <citation type="submission" date="2023-03" db="EMBL/GenBank/DDBJ databases">
        <title>Massive genome expansion in bonnet fungi (Mycena s.s.) driven by repeated elements and novel gene families across ecological guilds.</title>
        <authorList>
            <consortium name="Lawrence Berkeley National Laboratory"/>
            <person name="Harder C.B."/>
            <person name="Miyauchi S."/>
            <person name="Viragh M."/>
            <person name="Kuo A."/>
            <person name="Thoen E."/>
            <person name="Andreopoulos B."/>
            <person name="Lu D."/>
            <person name="Skrede I."/>
            <person name="Drula E."/>
            <person name="Henrissat B."/>
            <person name="Morin E."/>
            <person name="Kohler A."/>
            <person name="Barry K."/>
            <person name="LaButti K."/>
            <person name="Morin E."/>
            <person name="Salamov A."/>
            <person name="Lipzen A."/>
            <person name="Mereny Z."/>
            <person name="Hegedus B."/>
            <person name="Baldrian P."/>
            <person name="Stursova M."/>
            <person name="Weitz H."/>
            <person name="Taylor A."/>
            <person name="Grigoriev I.V."/>
            <person name="Nagy L.G."/>
            <person name="Martin F."/>
            <person name="Kauserud H."/>
        </authorList>
    </citation>
    <scope>NUCLEOTIDE SEQUENCE</scope>
    <source>
        <strain evidence="5">9144</strain>
    </source>
</reference>
<dbReference type="InterPro" id="IPR019826">
    <property type="entry name" value="Carboxylesterase_B_AS"/>
</dbReference>
<dbReference type="PROSITE" id="PS00122">
    <property type="entry name" value="CARBOXYLESTERASE_B_1"/>
    <property type="match status" value="1"/>
</dbReference>
<sequence length="684" mass="73308">MPSRGALCLCFLMSVAWAIPSPATVGSDLWLLFQNDLNWPTAGQHDSFLLLSPRTHADAISACADLNEVLTPDNGTFFDSDISRLLAYVSLETGNQHSQKYWVGGTAAHNQACPAISLSGHSTATCTEKLPALCANSAPNKVSHQTDLSPTWQVEVASGKFAITGTRDHLSFRFLGIPYANEPERWTYSSLYTGPSKLSALSFGSPCAQTGSPPTGMEDCLFLNIFTPYLPGPSSTSKLKPVMFWIHGGAFTNGEGSDTIFDGGNLASRGDVVVVTINYRLGALGFLALNDGVTNGNYGLGDQITALKWVHAHIASFGGDPSRVMIFGQSAGAGSVRALLGSPPAFGLFAGAIAQSNLAGFAYAHTYSEYFTIEQEVQIAAGAFVVEVGCGNGTAAEVVKCLREVPWQTLQTAVDAPRYPVVDGKILVRDRLSVDGKGPAASNAHVIFGWMAGDGVDFAGSYPQNNTTQAASVEGIGIDANLTMAALTSGLFPRPSTGNQTLDTFNVTGRVASDGEFVCLDQATAHSAARHKVFQSMWTYQFERSYMGFEPIPGLCDPPATPAHPFGDPSLPYFQCHSGELYYNFGTLGQDMRPFRDEHDLPFEQVTVDAWTAFARAHNPNPAPAFLAARGYTTTAAALAQWGRWEDVASRVPVRVLSWPSRGSGWLEQPQCEVLGFPLDFYED</sequence>
<evidence type="ECO:0000259" key="4">
    <source>
        <dbReference type="Pfam" id="PF00135"/>
    </source>
</evidence>
<evidence type="ECO:0000313" key="5">
    <source>
        <dbReference type="EMBL" id="KAJ7220567.1"/>
    </source>
</evidence>
<evidence type="ECO:0000256" key="1">
    <source>
        <dbReference type="ARBA" id="ARBA00005964"/>
    </source>
</evidence>
<comment type="similarity">
    <text evidence="1 3">Belongs to the type-B carboxylesterase/lipase family.</text>
</comment>
<protein>
    <recommendedName>
        <fullName evidence="3">Carboxylic ester hydrolase</fullName>
        <ecNumber evidence="3">3.1.1.-</ecNumber>
    </recommendedName>
</protein>
<keyword evidence="6" id="KW-1185">Reference proteome</keyword>
<evidence type="ECO:0000256" key="2">
    <source>
        <dbReference type="ARBA" id="ARBA00022801"/>
    </source>
</evidence>
<dbReference type="PANTHER" id="PTHR43142">
    <property type="entry name" value="CARBOXYLIC ESTER HYDROLASE"/>
    <property type="match status" value="1"/>
</dbReference>
<dbReference type="Proteomes" id="UP001219525">
    <property type="component" value="Unassembled WGS sequence"/>
</dbReference>